<protein>
    <submittedName>
        <fullName evidence="9">EH domain-binding protein 1</fullName>
    </submittedName>
</protein>
<evidence type="ECO:0000256" key="1">
    <source>
        <dbReference type="ARBA" id="ARBA00004177"/>
    </source>
</evidence>
<feature type="compositionally biased region" description="Polar residues" evidence="5">
    <location>
        <begin position="630"/>
        <end position="641"/>
    </location>
</feature>
<dbReference type="Gene3D" id="1.10.418.10">
    <property type="entry name" value="Calponin-like domain"/>
    <property type="match status" value="1"/>
</dbReference>
<evidence type="ECO:0000313" key="9">
    <source>
        <dbReference type="EMBL" id="KAK3922498.1"/>
    </source>
</evidence>
<feature type="compositionally biased region" description="Low complexity" evidence="5">
    <location>
        <begin position="771"/>
        <end position="780"/>
    </location>
</feature>
<dbReference type="SMART" id="SM01203">
    <property type="entry name" value="DUF3585"/>
    <property type="match status" value="1"/>
</dbReference>
<keyword evidence="3" id="KW-0967">Endosome</keyword>
<evidence type="ECO:0000259" key="8">
    <source>
        <dbReference type="PROSITE" id="PS51848"/>
    </source>
</evidence>
<evidence type="ECO:0000256" key="5">
    <source>
        <dbReference type="SAM" id="MobiDB-lite"/>
    </source>
</evidence>
<dbReference type="InterPro" id="IPR022735">
    <property type="entry name" value="bMERB_dom"/>
</dbReference>
<dbReference type="Pfam" id="PF00307">
    <property type="entry name" value="CH"/>
    <property type="match status" value="1"/>
</dbReference>
<feature type="region of interest" description="Disordered" evidence="5">
    <location>
        <begin position="572"/>
        <end position="675"/>
    </location>
</feature>
<dbReference type="FunFam" id="1.10.418.10:FF:000023">
    <property type="entry name" value="EH domain-binding protein 1 isoform X1"/>
    <property type="match status" value="1"/>
</dbReference>
<feature type="compositionally biased region" description="Polar residues" evidence="5">
    <location>
        <begin position="497"/>
        <end position="506"/>
    </location>
</feature>
<feature type="compositionally biased region" description="Basic and acidic residues" evidence="5">
    <location>
        <begin position="580"/>
        <end position="591"/>
    </location>
</feature>
<dbReference type="SUPFAM" id="SSF47576">
    <property type="entry name" value="Calponin-homology domain, CH-domain"/>
    <property type="match status" value="1"/>
</dbReference>
<feature type="compositionally biased region" description="Basic and acidic residues" evidence="5">
    <location>
        <begin position="468"/>
        <end position="483"/>
    </location>
</feature>
<dbReference type="PROSITE" id="PS50021">
    <property type="entry name" value="CH"/>
    <property type="match status" value="1"/>
</dbReference>
<keyword evidence="4" id="KW-0175">Coiled coil</keyword>
<evidence type="ECO:0000256" key="3">
    <source>
        <dbReference type="ARBA" id="ARBA00022753"/>
    </source>
</evidence>
<dbReference type="InterPro" id="IPR019448">
    <property type="entry name" value="NT-C2"/>
</dbReference>
<dbReference type="CDD" id="cd21198">
    <property type="entry name" value="CH_EHBP"/>
    <property type="match status" value="1"/>
</dbReference>
<feature type="domain" description="Calponin-homology (CH)" evidence="6">
    <location>
        <begin position="316"/>
        <end position="421"/>
    </location>
</feature>
<proteinExistence type="predicted"/>
<feature type="region of interest" description="Disordered" evidence="5">
    <location>
        <begin position="691"/>
        <end position="720"/>
    </location>
</feature>
<feature type="compositionally biased region" description="Basic and acidic residues" evidence="5">
    <location>
        <begin position="262"/>
        <end position="272"/>
    </location>
</feature>
<dbReference type="InterPro" id="IPR036872">
    <property type="entry name" value="CH_dom_sf"/>
</dbReference>
<feature type="region of interest" description="Disordered" evidence="5">
    <location>
        <begin position="744"/>
        <end position="790"/>
    </location>
</feature>
<comment type="subcellular location">
    <subcellularLocation>
        <location evidence="1">Endosome</location>
    </subcellularLocation>
</comment>
<evidence type="ECO:0000313" key="10">
    <source>
        <dbReference type="Proteomes" id="UP001219518"/>
    </source>
</evidence>
<dbReference type="PANTHER" id="PTHR23167:SF46">
    <property type="entry name" value="EPS15 HOMOLOGY DOMAIN CONTAINING PROTEIN-BINDING PROTEIN 1, ISOFORM F"/>
    <property type="match status" value="1"/>
</dbReference>
<reference evidence="9" key="1">
    <citation type="submission" date="2021-07" db="EMBL/GenBank/DDBJ databases">
        <authorList>
            <person name="Catto M.A."/>
            <person name="Jacobson A."/>
            <person name="Kennedy G."/>
            <person name="Labadie P."/>
            <person name="Hunt B.G."/>
            <person name="Srinivasan R."/>
        </authorList>
    </citation>
    <scope>NUCLEOTIDE SEQUENCE</scope>
    <source>
        <strain evidence="9">PL_HMW_Pooled</strain>
        <tissue evidence="9">Head</tissue>
    </source>
</reference>
<evidence type="ECO:0000256" key="2">
    <source>
        <dbReference type="ARBA" id="ARBA00022553"/>
    </source>
</evidence>
<keyword evidence="2" id="KW-0597">Phosphoprotein</keyword>
<feature type="region of interest" description="Disordered" evidence="5">
    <location>
        <begin position="242"/>
        <end position="283"/>
    </location>
</feature>
<dbReference type="Pfam" id="PF10358">
    <property type="entry name" value="NT-C2"/>
    <property type="match status" value="1"/>
</dbReference>
<accession>A0AAE1HJS3</accession>
<feature type="domain" description="BMERB" evidence="8">
    <location>
        <begin position="804"/>
        <end position="957"/>
    </location>
</feature>
<dbReference type="InterPro" id="IPR050540">
    <property type="entry name" value="F-actin_Monoox_Mical"/>
</dbReference>
<reference evidence="9" key="2">
    <citation type="journal article" date="2023" name="BMC Genomics">
        <title>Pest status, molecular evolution, and epigenetic factors derived from the genome assembly of Frankliniella fusca, a thysanopteran phytovirus vector.</title>
        <authorList>
            <person name="Catto M.A."/>
            <person name="Labadie P.E."/>
            <person name="Jacobson A.L."/>
            <person name="Kennedy G.G."/>
            <person name="Srinivasan R."/>
            <person name="Hunt B.G."/>
        </authorList>
    </citation>
    <scope>NUCLEOTIDE SEQUENCE</scope>
    <source>
        <strain evidence="9">PL_HMW_Pooled</strain>
    </source>
</reference>
<dbReference type="SMART" id="SM00033">
    <property type="entry name" value="CH"/>
    <property type="match status" value="1"/>
</dbReference>
<feature type="compositionally biased region" description="Polar residues" evidence="5">
    <location>
        <begin position="757"/>
        <end position="770"/>
    </location>
</feature>
<dbReference type="InterPro" id="IPR001715">
    <property type="entry name" value="CH_dom"/>
</dbReference>
<feature type="domain" description="C2 NT-type" evidence="7">
    <location>
        <begin position="8"/>
        <end position="158"/>
    </location>
</feature>
<dbReference type="PANTHER" id="PTHR23167">
    <property type="entry name" value="CALPONIN HOMOLOGY DOMAIN-CONTAINING PROTEIN DDB_G0272472-RELATED"/>
    <property type="match status" value="1"/>
</dbReference>
<dbReference type="Pfam" id="PF12130">
    <property type="entry name" value="bMERB_dom"/>
    <property type="match status" value="1"/>
</dbReference>
<gene>
    <name evidence="9" type="ORF">KUF71_011955</name>
</gene>
<sequence>MGSVWKRLQRVNKRAAKFQFTVSYHQVILETTPRWQPNRLSVVLSRRSRRVVSDHLPWEPTMKNPLVGHVVWAIPDNKEIAITLFKNQRTNEFEDKEWTFILEDVSNNGKRRQIASSNVNMKNYASFASSQQPLTVSFRPTTKKIISASLECTLSCVFLREGKATDEDMQSMASLMSDVAAVGDFDDEDDSINNDSMQQSLHEVLDLTAQMDKLTQSLSGSEFASTPLSISSLTSFPKDDLTPVASEGYTDSGFPSSNLDDGSNHDNGRNDFAKTPTNHDANVEQRNALLNIEPLLKGKDDPQAAHVPAHRSGKETTPGQDLLEWCKEVTAHYPGVRVTNLTTSWRNGLAFCAIINHFRPDLVEMDHLSPQNVRHNCKIAFDAGEVLGIPRVIDPVDMDVLTVPDKLAVMTYLYQLRAHFTGHELEVQQIGKTANESSYMIGRFNSDTNTDITVQLFSQEILNLRKKDLASPRDSGRSNHSDSGEVVDDGNGDTPRNLKSSSQPSSPGCGEPRVIKFNTQQPPTSPLKESRQNSLLRLRLPLVSSVDNNSDPTSPNSVREVKDKILAGSKSILGKVLSPSKEKLQPREKSKSPTSPVERPVLMTRRQLTDPFGSDEEDTTTGTGERNPINAAQSEGSQENSPNHRENSGSRSSVSPASEKAETGSSSVNPLLTRHEELRERARQLLLQARREASTQMGNSPAVTPAGEIAQTDHERHQQLRERARRLIADARLGVAASADITSAGIQSPGSSGSPQHQLSVQSNNSSPSKQMGSGQQSTDGGSGRMMPSLHSFSSLIDKISPERSPEHKVVNKEVGSYIQNELEALEREQKQIDRQAAILEKNLRSVMETGADRDQEEHLMSDWFTLVNKKNALIRRQMQLNILEKEDDLERRCELLNRELRSILSMEDWQKTEEQKVRETLLLDELVSIVNKRDELVHHLDSQERAIEDDDEIVRDLSRGFGQKKPNCIVQ</sequence>
<comment type="caution">
    <text evidence="9">The sequence shown here is derived from an EMBL/GenBank/DDBJ whole genome shotgun (WGS) entry which is preliminary data.</text>
</comment>
<dbReference type="EMBL" id="JAHWGI010001092">
    <property type="protein sequence ID" value="KAK3922498.1"/>
    <property type="molecule type" value="Genomic_DNA"/>
</dbReference>
<dbReference type="GO" id="GO:0005768">
    <property type="term" value="C:endosome"/>
    <property type="evidence" value="ECO:0007669"/>
    <property type="project" value="UniProtKB-SubCell"/>
</dbReference>
<dbReference type="PROSITE" id="PS51840">
    <property type="entry name" value="C2_NT"/>
    <property type="match status" value="1"/>
</dbReference>
<feature type="region of interest" description="Disordered" evidence="5">
    <location>
        <begin position="468"/>
        <end position="533"/>
    </location>
</feature>
<name>A0AAE1HJS3_9NEOP</name>
<feature type="compositionally biased region" description="Basic and acidic residues" evidence="5">
    <location>
        <begin position="711"/>
        <end position="720"/>
    </location>
</feature>
<keyword evidence="10" id="KW-1185">Reference proteome</keyword>
<dbReference type="Proteomes" id="UP001219518">
    <property type="component" value="Unassembled WGS sequence"/>
</dbReference>
<evidence type="ECO:0000256" key="4">
    <source>
        <dbReference type="ARBA" id="ARBA00023054"/>
    </source>
</evidence>
<evidence type="ECO:0000259" key="6">
    <source>
        <dbReference type="PROSITE" id="PS50021"/>
    </source>
</evidence>
<feature type="compositionally biased region" description="Low complexity" evidence="5">
    <location>
        <begin position="747"/>
        <end position="756"/>
    </location>
</feature>
<organism evidence="9 10">
    <name type="scientific">Frankliniella fusca</name>
    <dbReference type="NCBI Taxonomy" id="407009"/>
    <lineage>
        <taxon>Eukaryota</taxon>
        <taxon>Metazoa</taxon>
        <taxon>Ecdysozoa</taxon>
        <taxon>Arthropoda</taxon>
        <taxon>Hexapoda</taxon>
        <taxon>Insecta</taxon>
        <taxon>Pterygota</taxon>
        <taxon>Neoptera</taxon>
        <taxon>Paraneoptera</taxon>
        <taxon>Thysanoptera</taxon>
        <taxon>Terebrantia</taxon>
        <taxon>Thripoidea</taxon>
        <taxon>Thripidae</taxon>
        <taxon>Frankliniella</taxon>
    </lineage>
</organism>
<dbReference type="AlphaFoldDB" id="A0AAE1HJS3"/>
<dbReference type="PROSITE" id="PS51848">
    <property type="entry name" value="BMERB"/>
    <property type="match status" value="1"/>
</dbReference>
<evidence type="ECO:0000259" key="7">
    <source>
        <dbReference type="PROSITE" id="PS51840"/>
    </source>
</evidence>